<dbReference type="Proteomes" id="UP000013024">
    <property type="component" value="Unassembled WGS sequence"/>
</dbReference>
<evidence type="ECO:0000313" key="2">
    <source>
        <dbReference type="Proteomes" id="UP000013024"/>
    </source>
</evidence>
<accession>A0ABN0K8I6</accession>
<protein>
    <submittedName>
        <fullName evidence="1">Uncharacterized protein</fullName>
    </submittedName>
</protein>
<evidence type="ECO:0000313" key="1">
    <source>
        <dbReference type="EMBL" id="ENV99726.1"/>
    </source>
</evidence>
<organism evidence="1 2">
    <name type="scientific">Acinetobacter calcoaceticus DSM 30006 = CIP 81.8</name>
    <dbReference type="NCBI Taxonomy" id="981331"/>
    <lineage>
        <taxon>Bacteria</taxon>
        <taxon>Pseudomonadati</taxon>
        <taxon>Pseudomonadota</taxon>
        <taxon>Gammaproteobacteria</taxon>
        <taxon>Moraxellales</taxon>
        <taxon>Moraxellaceae</taxon>
        <taxon>Acinetobacter</taxon>
        <taxon>Acinetobacter calcoaceticus/baumannii complex</taxon>
    </lineage>
</organism>
<dbReference type="EMBL" id="APQI01000004">
    <property type="protein sequence ID" value="ENV99726.1"/>
    <property type="molecule type" value="Genomic_DNA"/>
</dbReference>
<proteinExistence type="predicted"/>
<reference evidence="1 2" key="1">
    <citation type="submission" date="2013-02" db="EMBL/GenBank/DDBJ databases">
        <title>The Genome Sequence of Acinetobacter calcoaceticus CIP 81.8.</title>
        <authorList>
            <consortium name="The Broad Institute Genome Sequencing Platform"/>
            <consortium name="The Broad Institute Genome Sequencing Center for Infectious Disease"/>
            <person name="Cerqueira G."/>
            <person name="Feldgarden M."/>
            <person name="Courvalin P."/>
            <person name="Perichon B."/>
            <person name="Grillot-Courvalin C."/>
            <person name="Clermont D."/>
            <person name="Rocha E."/>
            <person name="Yoon E.-J."/>
            <person name="Nemec A."/>
            <person name="Walker B."/>
            <person name="Young S.K."/>
            <person name="Zeng Q."/>
            <person name="Gargeya S."/>
            <person name="Fitzgerald M."/>
            <person name="Haas B."/>
            <person name="Abouelleil A."/>
            <person name="Alvarado L."/>
            <person name="Arachchi H.M."/>
            <person name="Berlin A.M."/>
            <person name="Chapman S.B."/>
            <person name="Dewar J."/>
            <person name="Goldberg J."/>
            <person name="Griggs A."/>
            <person name="Gujja S."/>
            <person name="Hansen M."/>
            <person name="Howarth C."/>
            <person name="Imamovic A."/>
            <person name="Larimer J."/>
            <person name="McCowan C."/>
            <person name="Murphy C."/>
            <person name="Neiman D."/>
            <person name="Pearson M."/>
            <person name="Priest M."/>
            <person name="Roberts A."/>
            <person name="Saif S."/>
            <person name="Shea T."/>
            <person name="Sisk P."/>
            <person name="Sykes S."/>
            <person name="Wortman J."/>
            <person name="Nusbaum C."/>
            <person name="Birren B."/>
        </authorList>
    </citation>
    <scope>NUCLEOTIDE SEQUENCE [LARGE SCALE GENOMIC DNA]</scope>
    <source>
        <strain evidence="1 2">CIP 81.8</strain>
    </source>
</reference>
<keyword evidence="2" id="KW-1185">Reference proteome</keyword>
<name>A0ABN0K8I6_ACICA</name>
<sequence>MAIQVWGSYHGEEGFRELSHAKTIFTRHRFFPTQLFHPPYGTFLQKLAIRFFLKKGDPNIK</sequence>
<comment type="caution">
    <text evidence="1">The sequence shown here is derived from an EMBL/GenBank/DDBJ whole genome shotgun (WGS) entry which is preliminary data.</text>
</comment>
<gene>
    <name evidence="1" type="ORF">F936_02812</name>
</gene>